<keyword evidence="2" id="KW-1015">Disulfide bond</keyword>
<dbReference type="Proteomes" id="UP000675881">
    <property type="component" value="Chromosome 12"/>
</dbReference>
<dbReference type="GO" id="GO:0045087">
    <property type="term" value="P:innate immune response"/>
    <property type="evidence" value="ECO:0007669"/>
    <property type="project" value="TreeGrafter"/>
</dbReference>
<dbReference type="InterPro" id="IPR029034">
    <property type="entry name" value="Cystine-knot_cytokine"/>
</dbReference>
<reference evidence="5" key="1">
    <citation type="submission" date="2021-02" db="EMBL/GenBank/DDBJ databases">
        <authorList>
            <person name="Bekaert M."/>
        </authorList>
    </citation>
    <scope>NUCLEOTIDE SEQUENCE</scope>
    <source>
        <strain evidence="5">IoA-00</strain>
    </source>
</reference>
<keyword evidence="1" id="KW-0732">Signal</keyword>
<dbReference type="InterPro" id="IPR052444">
    <property type="entry name" value="Spz/Toll_ligand-like"/>
</dbReference>
<gene>
    <name evidence="5" type="ORF">LSAA_3507</name>
</gene>
<evidence type="ECO:0000259" key="4">
    <source>
        <dbReference type="Pfam" id="PF16077"/>
    </source>
</evidence>
<dbReference type="InterPro" id="IPR031424">
    <property type="entry name" value="QVR-like"/>
</dbReference>
<proteinExistence type="predicted"/>
<dbReference type="GO" id="GO:0032222">
    <property type="term" value="P:regulation of synaptic transmission, cholinergic"/>
    <property type="evidence" value="ECO:0007669"/>
    <property type="project" value="InterPro"/>
</dbReference>
<evidence type="ECO:0000256" key="3">
    <source>
        <dbReference type="ARBA" id="ARBA00023180"/>
    </source>
</evidence>
<dbReference type="GO" id="GO:0008083">
    <property type="term" value="F:growth factor activity"/>
    <property type="evidence" value="ECO:0007669"/>
    <property type="project" value="TreeGrafter"/>
</dbReference>
<protein>
    <submittedName>
        <fullName evidence="5">(salmon louse) hypothetical protein</fullName>
    </submittedName>
</protein>
<keyword evidence="3" id="KW-0325">Glycoprotein</keyword>
<dbReference type="EMBL" id="HG994591">
    <property type="protein sequence ID" value="CAF2817012.1"/>
    <property type="molecule type" value="Genomic_DNA"/>
</dbReference>
<evidence type="ECO:0000313" key="5">
    <source>
        <dbReference type="EMBL" id="CAF2817012.1"/>
    </source>
</evidence>
<dbReference type="Gene3D" id="2.10.90.10">
    <property type="entry name" value="Cystine-knot cytokines"/>
    <property type="match status" value="1"/>
</dbReference>
<feature type="domain" description="Spaetzle" evidence="4">
    <location>
        <begin position="262"/>
        <end position="311"/>
    </location>
</feature>
<organism evidence="5 6">
    <name type="scientific">Lepeophtheirus salmonis</name>
    <name type="common">Salmon louse</name>
    <name type="synonym">Caligus salmonis</name>
    <dbReference type="NCBI Taxonomy" id="72036"/>
    <lineage>
        <taxon>Eukaryota</taxon>
        <taxon>Metazoa</taxon>
        <taxon>Ecdysozoa</taxon>
        <taxon>Arthropoda</taxon>
        <taxon>Crustacea</taxon>
        <taxon>Multicrustacea</taxon>
        <taxon>Hexanauplia</taxon>
        <taxon>Copepoda</taxon>
        <taxon>Siphonostomatoida</taxon>
        <taxon>Caligidae</taxon>
        <taxon>Lepeophtheirus</taxon>
    </lineage>
</organism>
<dbReference type="Pfam" id="PF16077">
    <property type="entry name" value="Spaetzle"/>
    <property type="match status" value="1"/>
</dbReference>
<dbReference type="GO" id="GO:0005121">
    <property type="term" value="F:Toll binding"/>
    <property type="evidence" value="ECO:0007669"/>
    <property type="project" value="TreeGrafter"/>
</dbReference>
<dbReference type="GO" id="GO:0005615">
    <property type="term" value="C:extracellular space"/>
    <property type="evidence" value="ECO:0007669"/>
    <property type="project" value="UniProtKB-ARBA"/>
</dbReference>
<name>A0A7R8H1V8_LEPSM</name>
<dbReference type="PANTHER" id="PTHR23199">
    <property type="entry name" value="NEUROTROPHIN 1-RELATED"/>
    <property type="match status" value="1"/>
</dbReference>
<dbReference type="GO" id="GO:0021556">
    <property type="term" value="P:central nervous system formation"/>
    <property type="evidence" value="ECO:0007669"/>
    <property type="project" value="TreeGrafter"/>
</dbReference>
<evidence type="ECO:0000256" key="1">
    <source>
        <dbReference type="ARBA" id="ARBA00022729"/>
    </source>
</evidence>
<dbReference type="Pfam" id="PF17064">
    <property type="entry name" value="QVR"/>
    <property type="match status" value="1"/>
</dbReference>
<dbReference type="SUPFAM" id="SSF57501">
    <property type="entry name" value="Cystine-knot cytokines"/>
    <property type="match status" value="1"/>
</dbReference>
<accession>A0A7R8H1V8</accession>
<sequence length="383" mass="44419">MEYTYFHCCILILFIKIEIGLGLKCHQCSSYTLKHCHDPFYHEDGKFKTNNFLNECPSDKKYNLCRKIYQIVRGDERVIRSCGYEEYKNECYKTVLEEYTTKIIWPIMRTYISFGALSRIVLIISNITLIQSLSNEGTTSINNEMPCVKRLNQLYCNGAGSAYPLGRISTFIDEHKALIKRMFGDMQETEPKLTKQTSLKTPASTIYFRSSTSFKSTRFSRSILEGFIEDFDVLKKTNKTRTRRETSFPGITLKDDPNKVDSCESSIEISQPYWAENSNNQIRAIVNTKQFNQAIHQEICSKSRTVRCAEETAHVNKSINGIVFYPMILTMIVLVYSWIGFYFLLVVVVVVLKIPRFNELNTVFIKQNKKSNHGSFTRNYIDK</sequence>
<evidence type="ECO:0000256" key="2">
    <source>
        <dbReference type="ARBA" id="ARBA00023157"/>
    </source>
</evidence>
<dbReference type="AlphaFoldDB" id="A0A7R8H1V8"/>
<evidence type="ECO:0000313" key="6">
    <source>
        <dbReference type="Proteomes" id="UP000675881"/>
    </source>
</evidence>
<dbReference type="GO" id="GO:0030431">
    <property type="term" value="P:sleep"/>
    <property type="evidence" value="ECO:0007669"/>
    <property type="project" value="InterPro"/>
</dbReference>
<keyword evidence="6" id="KW-1185">Reference proteome</keyword>
<dbReference type="PANTHER" id="PTHR23199:SF13">
    <property type="entry name" value="PROTEIN SPAETZLE 3"/>
    <property type="match status" value="1"/>
</dbReference>
<dbReference type="InterPro" id="IPR032104">
    <property type="entry name" value="Spaetzle"/>
</dbReference>
<dbReference type="OrthoDB" id="6630583at2759"/>